<dbReference type="AlphaFoldDB" id="A0A9X0XCV3"/>
<comment type="caution">
    <text evidence="10">The sequence shown here is derived from an EMBL/GenBank/DDBJ whole genome shotgun (WGS) entry which is preliminary data.</text>
</comment>
<dbReference type="SUPFAM" id="SSF56112">
    <property type="entry name" value="Protein kinase-like (PK-like)"/>
    <property type="match status" value="1"/>
</dbReference>
<dbReference type="RefSeq" id="WP_201822974.1">
    <property type="nucleotide sequence ID" value="NZ_JAERRA010000001.1"/>
</dbReference>
<evidence type="ECO:0000259" key="9">
    <source>
        <dbReference type="PROSITE" id="PS50011"/>
    </source>
</evidence>
<dbReference type="GO" id="GO:0004713">
    <property type="term" value="F:protein tyrosine kinase activity"/>
    <property type="evidence" value="ECO:0007669"/>
    <property type="project" value="InterPro"/>
</dbReference>
<dbReference type="PROSITE" id="PS00109">
    <property type="entry name" value="PROTEIN_KINASE_TYR"/>
    <property type="match status" value="1"/>
</dbReference>
<dbReference type="InterPro" id="IPR000719">
    <property type="entry name" value="Prot_kinase_dom"/>
</dbReference>
<dbReference type="Pfam" id="PF00069">
    <property type="entry name" value="Pkinase"/>
    <property type="match status" value="1"/>
</dbReference>
<organism evidence="10 11">
    <name type="scientific">Aquariibacter lacus</name>
    <dbReference type="NCBI Taxonomy" id="2801332"/>
    <lineage>
        <taxon>Bacteria</taxon>
        <taxon>Pseudomonadati</taxon>
        <taxon>Pseudomonadota</taxon>
        <taxon>Betaproteobacteria</taxon>
        <taxon>Burkholderiales</taxon>
        <taxon>Sphaerotilaceae</taxon>
        <taxon>Aquariibacter</taxon>
    </lineage>
</organism>
<dbReference type="PANTHER" id="PTHR43671:SF13">
    <property type="entry name" value="SERINE_THREONINE-PROTEIN KINASE NEK2"/>
    <property type="match status" value="1"/>
</dbReference>
<dbReference type="Pfam" id="PF14326">
    <property type="entry name" value="DUF4384"/>
    <property type="match status" value="1"/>
</dbReference>
<dbReference type="GO" id="GO:0004674">
    <property type="term" value="F:protein serine/threonine kinase activity"/>
    <property type="evidence" value="ECO:0007669"/>
    <property type="project" value="UniProtKB-EC"/>
</dbReference>
<dbReference type="InterPro" id="IPR020635">
    <property type="entry name" value="Tyr_kinase_cat_dom"/>
</dbReference>
<accession>A0A9X0XCV3</accession>
<protein>
    <recommendedName>
        <fullName evidence="2">non-specific serine/threonine protein kinase</fullName>
        <ecNumber evidence="2">2.7.11.1</ecNumber>
    </recommendedName>
</protein>
<dbReference type="InterPro" id="IPR025493">
    <property type="entry name" value="DUF4384"/>
</dbReference>
<evidence type="ECO:0000256" key="1">
    <source>
        <dbReference type="ARBA" id="ARBA00010886"/>
    </source>
</evidence>
<dbReference type="PROSITE" id="PS50011">
    <property type="entry name" value="PROTEIN_KINASE_DOM"/>
    <property type="match status" value="1"/>
</dbReference>
<keyword evidence="3" id="KW-0808">Transferase</keyword>
<evidence type="ECO:0000313" key="10">
    <source>
        <dbReference type="EMBL" id="MBL0718372.1"/>
    </source>
</evidence>
<feature type="region of interest" description="Disordered" evidence="8">
    <location>
        <begin position="413"/>
        <end position="437"/>
    </location>
</feature>
<keyword evidence="11" id="KW-1185">Reference proteome</keyword>
<feature type="region of interest" description="Disordered" evidence="8">
    <location>
        <begin position="1"/>
        <end position="58"/>
    </location>
</feature>
<dbReference type="Gene3D" id="1.10.510.10">
    <property type="entry name" value="Transferase(Phosphotransferase) domain 1"/>
    <property type="match status" value="1"/>
</dbReference>
<evidence type="ECO:0000256" key="8">
    <source>
        <dbReference type="SAM" id="MobiDB-lite"/>
    </source>
</evidence>
<evidence type="ECO:0000256" key="5">
    <source>
        <dbReference type="ARBA" id="ARBA00022777"/>
    </source>
</evidence>
<dbReference type="GO" id="GO:0005524">
    <property type="term" value="F:ATP binding"/>
    <property type="evidence" value="ECO:0007669"/>
    <property type="project" value="UniProtKB-UniRule"/>
</dbReference>
<name>A0A9X0XCV3_9BURK</name>
<feature type="compositionally biased region" description="Pro residues" evidence="8">
    <location>
        <begin position="30"/>
        <end position="49"/>
    </location>
</feature>
<keyword evidence="4 7" id="KW-0547">Nucleotide-binding</keyword>
<evidence type="ECO:0000256" key="7">
    <source>
        <dbReference type="PROSITE-ProRule" id="PRU10141"/>
    </source>
</evidence>
<reference evidence="10 11" key="1">
    <citation type="submission" date="2021-01" db="EMBL/GenBank/DDBJ databases">
        <title>Piscinibacter sp. Jin2 Genome sequencing and assembly.</title>
        <authorList>
            <person name="Kim I."/>
        </authorList>
    </citation>
    <scope>NUCLEOTIDE SEQUENCE [LARGE SCALE GENOMIC DNA]</scope>
    <source>
        <strain evidence="10 11">Jin2</strain>
    </source>
</reference>
<evidence type="ECO:0000256" key="4">
    <source>
        <dbReference type="ARBA" id="ARBA00022741"/>
    </source>
</evidence>
<proteinExistence type="inferred from homology"/>
<keyword evidence="5 10" id="KW-0418">Kinase</keyword>
<gene>
    <name evidence="10" type="ORF">JI742_00575</name>
</gene>
<dbReference type="InterPro" id="IPR008266">
    <property type="entry name" value="Tyr_kinase_AS"/>
</dbReference>
<dbReference type="EMBL" id="JAERRA010000001">
    <property type="protein sequence ID" value="MBL0718372.1"/>
    <property type="molecule type" value="Genomic_DNA"/>
</dbReference>
<dbReference type="Proteomes" id="UP000643207">
    <property type="component" value="Unassembled WGS sequence"/>
</dbReference>
<evidence type="ECO:0000256" key="6">
    <source>
        <dbReference type="ARBA" id="ARBA00022840"/>
    </source>
</evidence>
<dbReference type="SMART" id="SM00219">
    <property type="entry name" value="TyrKc"/>
    <property type="match status" value="1"/>
</dbReference>
<dbReference type="InterPro" id="IPR011009">
    <property type="entry name" value="Kinase-like_dom_sf"/>
</dbReference>
<evidence type="ECO:0000313" key="11">
    <source>
        <dbReference type="Proteomes" id="UP000643207"/>
    </source>
</evidence>
<sequence length="613" mass="64565">MSTPDPDDDRTVIRPRSLPPQAAPADAAPQPEPVQPPAAPAPEAPPAPPGSGKEAAAEHGNALPIGSFLGEFELTSVLGEGGFGIVYLAWDHSLERRVALKEYMPSALAARSGATQVQVRSARHQETFEVGLRSFVNEAKLLAQFDHPSLVKVYRFWEANGTAYMVMPFYEGTTLKDHLKGLGQPPDEAWLMELLAPLTEALAVVHAENCYHRDIAPDNVILLQGSERPLLLDFGAARRVIGDMTQALTVILKPGYAPVEQYAETPGMKQGPWTDVYALAATMHFAIVGRTPPPAVGRLIGDSYQPLQDLAAGRYSERFLQAIDRALGVRPEDRTPSIAAFRGDLGLGDVTAAPAPAPARAAAPARVPAAAPAGARAPDAPGRSRGLALAAGGAVLLAAGAAALFLRGEPAAPTAAEAPPAPASASPVPSAGPAAGPATAARFNVLEQFDRVVAGQSPDFQVEARPVKPVLRIGQDLLGFTVRSARAGHVHVYVQGPDGELLLLFPNSQAPDNRIQAGETLKLPQTSWALETSEPAGAEHFLVVVTETPRDLSELGQDRAYFFLKLPSGEAADRMLQARSDGLSPLLGRPEPGCQGPACGRYGAARFKVDIAP</sequence>
<dbReference type="InterPro" id="IPR050660">
    <property type="entry name" value="NEK_Ser/Thr_kinase"/>
</dbReference>
<dbReference type="EC" id="2.7.11.1" evidence="2"/>
<evidence type="ECO:0000256" key="2">
    <source>
        <dbReference type="ARBA" id="ARBA00012513"/>
    </source>
</evidence>
<feature type="binding site" evidence="7">
    <location>
        <position position="101"/>
    </location>
    <ligand>
        <name>ATP</name>
        <dbReference type="ChEBI" id="CHEBI:30616"/>
    </ligand>
</feature>
<keyword evidence="6 7" id="KW-0067">ATP-binding</keyword>
<dbReference type="PROSITE" id="PS00107">
    <property type="entry name" value="PROTEIN_KINASE_ATP"/>
    <property type="match status" value="1"/>
</dbReference>
<dbReference type="CDD" id="cd14014">
    <property type="entry name" value="STKc_PknB_like"/>
    <property type="match status" value="1"/>
</dbReference>
<dbReference type="PANTHER" id="PTHR43671">
    <property type="entry name" value="SERINE/THREONINE-PROTEIN KINASE NEK"/>
    <property type="match status" value="1"/>
</dbReference>
<dbReference type="InterPro" id="IPR017441">
    <property type="entry name" value="Protein_kinase_ATP_BS"/>
</dbReference>
<comment type="similarity">
    <text evidence="1">Belongs to the protein kinase superfamily. NEK Ser/Thr protein kinase family. NIMA subfamily.</text>
</comment>
<evidence type="ECO:0000256" key="3">
    <source>
        <dbReference type="ARBA" id="ARBA00022679"/>
    </source>
</evidence>
<feature type="domain" description="Protein kinase" evidence="9">
    <location>
        <begin position="72"/>
        <end position="347"/>
    </location>
</feature>